<organism evidence="1 2">
    <name type="scientific">Emticicia aquatilis</name>
    <dbReference type="NCBI Taxonomy" id="1537369"/>
    <lineage>
        <taxon>Bacteria</taxon>
        <taxon>Pseudomonadati</taxon>
        <taxon>Bacteroidota</taxon>
        <taxon>Cytophagia</taxon>
        <taxon>Cytophagales</taxon>
        <taxon>Leadbetterellaceae</taxon>
        <taxon>Emticicia</taxon>
    </lineage>
</organism>
<dbReference type="AlphaFoldDB" id="A0A917DNK3"/>
<accession>A0A917DNK3</accession>
<evidence type="ECO:0000313" key="1">
    <source>
        <dbReference type="EMBL" id="GGD55062.1"/>
    </source>
</evidence>
<protein>
    <submittedName>
        <fullName evidence="1">Uncharacterized protein</fullName>
    </submittedName>
</protein>
<name>A0A917DNK3_9BACT</name>
<keyword evidence="2" id="KW-1185">Reference proteome</keyword>
<reference evidence="1" key="1">
    <citation type="journal article" date="2014" name="Int. J. Syst. Evol. Microbiol.">
        <title>Complete genome sequence of Corynebacterium casei LMG S-19264T (=DSM 44701T), isolated from a smear-ripened cheese.</title>
        <authorList>
            <consortium name="US DOE Joint Genome Institute (JGI-PGF)"/>
            <person name="Walter F."/>
            <person name="Albersmeier A."/>
            <person name="Kalinowski J."/>
            <person name="Ruckert C."/>
        </authorList>
    </citation>
    <scope>NUCLEOTIDE SEQUENCE</scope>
    <source>
        <strain evidence="1">CGMCC 1.15958</strain>
    </source>
</reference>
<dbReference type="Proteomes" id="UP000609064">
    <property type="component" value="Unassembled WGS sequence"/>
</dbReference>
<reference evidence="1" key="2">
    <citation type="submission" date="2020-09" db="EMBL/GenBank/DDBJ databases">
        <authorList>
            <person name="Sun Q."/>
            <person name="Zhou Y."/>
        </authorList>
    </citation>
    <scope>NUCLEOTIDE SEQUENCE</scope>
    <source>
        <strain evidence="1">CGMCC 1.15958</strain>
    </source>
</reference>
<comment type="caution">
    <text evidence="1">The sequence shown here is derived from an EMBL/GenBank/DDBJ whole genome shotgun (WGS) entry which is preliminary data.</text>
</comment>
<sequence length="168" mass="19919">MAKAQIRLAFRIVINKDSQSRWEKYVWDSTYQEFLMQSQLYNDAENPWMTFKQLLSRNEKAEQLHFLVSMAAHPYLLQWKGLTYPMPDVLGNNYMPFQNYRLDIIDSSIKDKNAHEIGITFYSPLLTLVDIVEGHYLVSTNENIYEGVETTMYKMQPRLSIVYYKPLE</sequence>
<gene>
    <name evidence="1" type="ORF">GCM10011514_19070</name>
</gene>
<proteinExistence type="predicted"/>
<dbReference type="EMBL" id="BMKK01000003">
    <property type="protein sequence ID" value="GGD55062.1"/>
    <property type="molecule type" value="Genomic_DNA"/>
</dbReference>
<evidence type="ECO:0000313" key="2">
    <source>
        <dbReference type="Proteomes" id="UP000609064"/>
    </source>
</evidence>
<dbReference type="RefSeq" id="WP_188765831.1">
    <property type="nucleotide sequence ID" value="NZ_BMKK01000003.1"/>
</dbReference>